<gene>
    <name evidence="2" type="ORF">RDB_LOCUS97873</name>
</gene>
<dbReference type="EMBL" id="CAJMWX010001074">
    <property type="protein sequence ID" value="CAE6465502.1"/>
    <property type="molecule type" value="Genomic_DNA"/>
</dbReference>
<name>A0A8H3BWJ3_9AGAM</name>
<dbReference type="CDD" id="cd09917">
    <property type="entry name" value="F-box_SF"/>
    <property type="match status" value="1"/>
</dbReference>
<dbReference type="Gene3D" id="1.20.1280.50">
    <property type="match status" value="1"/>
</dbReference>
<dbReference type="InterPro" id="IPR036047">
    <property type="entry name" value="F-box-like_dom_sf"/>
</dbReference>
<dbReference type="SUPFAM" id="SSF52047">
    <property type="entry name" value="RNI-like"/>
    <property type="match status" value="1"/>
</dbReference>
<reference evidence="2" key="1">
    <citation type="submission" date="2021-01" db="EMBL/GenBank/DDBJ databases">
        <authorList>
            <person name="Kaushik A."/>
        </authorList>
    </citation>
    <scope>NUCLEOTIDE SEQUENCE</scope>
    <source>
        <strain evidence="2">AG4-R118</strain>
    </source>
</reference>
<proteinExistence type="predicted"/>
<dbReference type="InterPro" id="IPR032675">
    <property type="entry name" value="LRR_dom_sf"/>
</dbReference>
<dbReference type="SUPFAM" id="SSF81383">
    <property type="entry name" value="F-box domain"/>
    <property type="match status" value="1"/>
</dbReference>
<dbReference type="Proteomes" id="UP000663888">
    <property type="component" value="Unassembled WGS sequence"/>
</dbReference>
<organism evidence="2 3">
    <name type="scientific">Rhizoctonia solani</name>
    <dbReference type="NCBI Taxonomy" id="456999"/>
    <lineage>
        <taxon>Eukaryota</taxon>
        <taxon>Fungi</taxon>
        <taxon>Dikarya</taxon>
        <taxon>Basidiomycota</taxon>
        <taxon>Agaricomycotina</taxon>
        <taxon>Agaricomycetes</taxon>
        <taxon>Cantharellales</taxon>
        <taxon>Ceratobasidiaceae</taxon>
        <taxon>Rhizoctonia</taxon>
    </lineage>
</organism>
<sequence length="615" mass="68963">MPALDIPELLIAVLGHLDQSSLVKCTQVCHAWREPATELLWAQVQDLEKLVTTSFSKNILGCFKSPSWNRLLHMPYPELASPPNSPNGEDPPEPARDNLAQAWSQFRSLNTDWTAETETFRMRTQRVTHIRLTQSSLYALLVLYILQETHPTSLEGAFPRLFSLTIGNDHYAPLISQCITKLPSLRHVTYEASSASLYSAHLSSWRVACQAAFDLTSFSIQFTGDSDNKEYFGRFLEPHWVSPETMSPSLSRFPFVLTRPWKHIELPGRLVGKHLFSALASISTLETLTIYGSLKSLVEGIKYEGVPFRSLRELRLLDVSTAGEGYFIRMVLPNVRCLELRYLPEREKATGNTAPPTVNLAVMAQACPNASSIIVTVNNNAEGEQFVRIFDDSDFEPLLAIGSLETLVVQIPPKSSICLSDDFLDRAACSWPLLRELDMDPAHSSHTLATLQGLAPFARHCLKLRSLQIGIQADHIHTVFNAELYIQESDNEPGIECPLVYLNIGCPPVYSAEAVADFFSALFPNLRRVECPKSINSIPCSRGDYFVWSQVVRTIQERDRDLDNLARTLRARDLAEKHELTGGDFIVSSIDDSDEDYWAYSGSEDESYSSDEDDV</sequence>
<evidence type="ECO:0000313" key="3">
    <source>
        <dbReference type="Proteomes" id="UP000663888"/>
    </source>
</evidence>
<evidence type="ECO:0000313" key="2">
    <source>
        <dbReference type="EMBL" id="CAE6465502.1"/>
    </source>
</evidence>
<dbReference type="InterPro" id="IPR001810">
    <property type="entry name" value="F-box_dom"/>
</dbReference>
<protein>
    <recommendedName>
        <fullName evidence="1">F-box domain-containing protein</fullName>
    </recommendedName>
</protein>
<dbReference type="Gene3D" id="3.80.10.10">
    <property type="entry name" value="Ribonuclease Inhibitor"/>
    <property type="match status" value="1"/>
</dbReference>
<comment type="caution">
    <text evidence="2">The sequence shown here is derived from an EMBL/GenBank/DDBJ whole genome shotgun (WGS) entry which is preliminary data.</text>
</comment>
<accession>A0A8H3BWJ3</accession>
<feature type="domain" description="F-box" evidence="1">
    <location>
        <begin position="7"/>
        <end position="43"/>
    </location>
</feature>
<dbReference type="Pfam" id="PF12937">
    <property type="entry name" value="F-box-like"/>
    <property type="match status" value="1"/>
</dbReference>
<evidence type="ECO:0000259" key="1">
    <source>
        <dbReference type="Pfam" id="PF12937"/>
    </source>
</evidence>
<dbReference type="AlphaFoldDB" id="A0A8H3BWJ3"/>